<dbReference type="GO" id="GO:0043041">
    <property type="term" value="P:amino acid activation for nonribosomal peptide biosynthetic process"/>
    <property type="evidence" value="ECO:0007669"/>
    <property type="project" value="TreeGrafter"/>
</dbReference>
<dbReference type="PANTHER" id="PTHR45527:SF11">
    <property type="entry name" value="NONRIBOSOMAL PEPTIDE SYNTHETASE 5"/>
    <property type="match status" value="1"/>
</dbReference>
<evidence type="ECO:0000256" key="3">
    <source>
        <dbReference type="ARBA" id="ARBA00022598"/>
    </source>
</evidence>
<evidence type="ECO:0000256" key="1">
    <source>
        <dbReference type="ARBA" id="ARBA00022450"/>
    </source>
</evidence>
<dbReference type="EMBL" id="RAWK01000077">
    <property type="protein sequence ID" value="RKH66937.1"/>
    <property type="molecule type" value="Genomic_DNA"/>
</dbReference>
<evidence type="ECO:0000313" key="6">
    <source>
        <dbReference type="Proteomes" id="UP000267003"/>
    </source>
</evidence>
<dbReference type="Proteomes" id="UP000267003">
    <property type="component" value="Unassembled WGS sequence"/>
</dbReference>
<keyword evidence="6" id="KW-1185">Reference proteome</keyword>
<sequence length="87" mass="9591">MNQSPEEASSGTDTEARLAAWWKELLGVEVVRPEDHFLEIGGNSLMATVLSNRIESELGVEVSMAELFNTLRAVATLCDELRQEQAV</sequence>
<dbReference type="Gene3D" id="1.10.1200.10">
    <property type="entry name" value="ACP-like"/>
    <property type="match status" value="1"/>
</dbReference>
<evidence type="ECO:0000313" key="5">
    <source>
        <dbReference type="EMBL" id="RKH66937.1"/>
    </source>
</evidence>
<evidence type="ECO:0000259" key="4">
    <source>
        <dbReference type="PROSITE" id="PS50075"/>
    </source>
</evidence>
<dbReference type="InterPro" id="IPR020806">
    <property type="entry name" value="PKS_PP-bd"/>
</dbReference>
<dbReference type="InterPro" id="IPR036736">
    <property type="entry name" value="ACP-like_sf"/>
</dbReference>
<protein>
    <recommendedName>
        <fullName evidence="4">Carrier domain-containing protein</fullName>
    </recommendedName>
</protein>
<dbReference type="RefSeq" id="WP_120556012.1">
    <property type="nucleotide sequence ID" value="NZ_RAWK01000077.1"/>
</dbReference>
<reference evidence="6" key="1">
    <citation type="submission" date="2018-09" db="EMBL/GenBank/DDBJ databases">
        <authorList>
            <person name="Livingstone P.G."/>
            <person name="Whitworth D.E."/>
        </authorList>
    </citation>
    <scope>NUCLEOTIDE SEQUENCE [LARGE SCALE GENOMIC DNA]</scope>
    <source>
        <strain evidence="6">AB050A</strain>
    </source>
</reference>
<dbReference type="Pfam" id="PF00550">
    <property type="entry name" value="PP-binding"/>
    <property type="match status" value="1"/>
</dbReference>
<evidence type="ECO:0000256" key="2">
    <source>
        <dbReference type="ARBA" id="ARBA00022553"/>
    </source>
</evidence>
<dbReference type="GO" id="GO:0016874">
    <property type="term" value="F:ligase activity"/>
    <property type="evidence" value="ECO:0007669"/>
    <property type="project" value="UniProtKB-KW"/>
</dbReference>
<dbReference type="InterPro" id="IPR009081">
    <property type="entry name" value="PP-bd_ACP"/>
</dbReference>
<dbReference type="GO" id="GO:0044550">
    <property type="term" value="P:secondary metabolite biosynthetic process"/>
    <property type="evidence" value="ECO:0007669"/>
    <property type="project" value="TreeGrafter"/>
</dbReference>
<keyword evidence="1" id="KW-0596">Phosphopantetheine</keyword>
<proteinExistence type="predicted"/>
<keyword evidence="3" id="KW-0436">Ligase</keyword>
<dbReference type="GO" id="GO:0005737">
    <property type="term" value="C:cytoplasm"/>
    <property type="evidence" value="ECO:0007669"/>
    <property type="project" value="TreeGrafter"/>
</dbReference>
<dbReference type="PROSITE" id="PS50075">
    <property type="entry name" value="CARRIER"/>
    <property type="match status" value="1"/>
</dbReference>
<feature type="domain" description="Carrier" evidence="4">
    <location>
        <begin position="9"/>
        <end position="85"/>
    </location>
</feature>
<comment type="caution">
    <text evidence="5">The sequence shown here is derived from an EMBL/GenBank/DDBJ whole genome shotgun (WGS) entry which is preliminary data.</text>
</comment>
<keyword evidence="2" id="KW-0597">Phosphoprotein</keyword>
<dbReference type="GO" id="GO:0031177">
    <property type="term" value="F:phosphopantetheine binding"/>
    <property type="evidence" value="ECO:0007669"/>
    <property type="project" value="InterPro"/>
</dbReference>
<dbReference type="SMART" id="SM00823">
    <property type="entry name" value="PKS_PP"/>
    <property type="match status" value="1"/>
</dbReference>
<dbReference type="PANTHER" id="PTHR45527">
    <property type="entry name" value="NONRIBOSOMAL PEPTIDE SYNTHETASE"/>
    <property type="match status" value="1"/>
</dbReference>
<gene>
    <name evidence="5" type="ORF">D7W81_14755</name>
</gene>
<organism evidence="5 6">
    <name type="scientific">Corallococcus aberystwythensis</name>
    <dbReference type="NCBI Taxonomy" id="2316722"/>
    <lineage>
        <taxon>Bacteria</taxon>
        <taxon>Pseudomonadati</taxon>
        <taxon>Myxococcota</taxon>
        <taxon>Myxococcia</taxon>
        <taxon>Myxococcales</taxon>
        <taxon>Cystobacterineae</taxon>
        <taxon>Myxococcaceae</taxon>
        <taxon>Corallococcus</taxon>
    </lineage>
</organism>
<dbReference type="SUPFAM" id="SSF47336">
    <property type="entry name" value="ACP-like"/>
    <property type="match status" value="1"/>
</dbReference>
<dbReference type="OrthoDB" id="5382793at2"/>
<name>A0A3A8QE71_9BACT</name>
<accession>A0A3A8QE71</accession>
<dbReference type="AlphaFoldDB" id="A0A3A8QE71"/>